<sequence>MTNASHHLAAWHRIAENGSSPEALATIIADECVFHSPVVHTPQAGKAKVIAYLSAAGQTFANTGFEYVRDITDGPHAILEFTSNLDGIQLNGIDMITFNDQGKIIDFKVMVRPLKAVNKIWEMMGAQLERDKKAAG</sequence>
<dbReference type="EMBL" id="JABCRE010000003">
    <property type="protein sequence ID" value="NMW32656.1"/>
    <property type="molecule type" value="Genomic_DNA"/>
</dbReference>
<name>A0A848QT72_9SPHN</name>
<dbReference type="InterPro" id="IPR037401">
    <property type="entry name" value="SnoaL-like"/>
</dbReference>
<dbReference type="InterPro" id="IPR032710">
    <property type="entry name" value="NTF2-like_dom_sf"/>
</dbReference>
<dbReference type="SUPFAM" id="SSF54427">
    <property type="entry name" value="NTF2-like"/>
    <property type="match status" value="1"/>
</dbReference>
<dbReference type="Proteomes" id="UP000561181">
    <property type="component" value="Unassembled WGS sequence"/>
</dbReference>
<dbReference type="AlphaFoldDB" id="A0A848QT72"/>
<keyword evidence="3" id="KW-1185">Reference proteome</keyword>
<protein>
    <submittedName>
        <fullName evidence="2">Nuclear transport factor 2 family protein</fullName>
    </submittedName>
</protein>
<dbReference type="RefSeq" id="WP_170013421.1">
    <property type="nucleotide sequence ID" value="NZ_JABCRE010000003.1"/>
</dbReference>
<evidence type="ECO:0000313" key="3">
    <source>
        <dbReference type="Proteomes" id="UP000561181"/>
    </source>
</evidence>
<reference evidence="2 3" key="1">
    <citation type="submission" date="2020-04" db="EMBL/GenBank/DDBJ databases">
        <authorList>
            <person name="Liu A."/>
        </authorList>
    </citation>
    <scope>NUCLEOTIDE SEQUENCE [LARGE SCALE GENOMIC DNA]</scope>
    <source>
        <strain evidence="2 3">RZ02</strain>
    </source>
</reference>
<comment type="caution">
    <text evidence="2">The sequence shown here is derived from an EMBL/GenBank/DDBJ whole genome shotgun (WGS) entry which is preliminary data.</text>
</comment>
<dbReference type="Pfam" id="PF12680">
    <property type="entry name" value="SnoaL_2"/>
    <property type="match status" value="1"/>
</dbReference>
<accession>A0A848QT72</accession>
<gene>
    <name evidence="2" type="ORF">HKD42_11335</name>
</gene>
<organism evidence="2 3">
    <name type="scientific">Pontixanthobacter rizhaonensis</name>
    <dbReference type="NCBI Taxonomy" id="2730337"/>
    <lineage>
        <taxon>Bacteria</taxon>
        <taxon>Pseudomonadati</taxon>
        <taxon>Pseudomonadota</taxon>
        <taxon>Alphaproteobacteria</taxon>
        <taxon>Sphingomonadales</taxon>
        <taxon>Erythrobacteraceae</taxon>
        <taxon>Pontixanthobacter</taxon>
    </lineage>
</organism>
<feature type="domain" description="SnoaL-like" evidence="1">
    <location>
        <begin position="10"/>
        <end position="106"/>
    </location>
</feature>
<evidence type="ECO:0000313" key="2">
    <source>
        <dbReference type="EMBL" id="NMW32656.1"/>
    </source>
</evidence>
<proteinExistence type="predicted"/>
<dbReference type="Gene3D" id="3.10.450.50">
    <property type="match status" value="1"/>
</dbReference>
<evidence type="ECO:0000259" key="1">
    <source>
        <dbReference type="Pfam" id="PF12680"/>
    </source>
</evidence>